<dbReference type="NCBIfam" id="TIGR01764">
    <property type="entry name" value="excise"/>
    <property type="match status" value="1"/>
</dbReference>
<dbReference type="Proteomes" id="UP001526166">
    <property type="component" value="Unassembled WGS sequence"/>
</dbReference>
<protein>
    <submittedName>
        <fullName evidence="2">Helix-turn-helix domain-containing protein</fullName>
    </submittedName>
</protein>
<reference evidence="2 3" key="1">
    <citation type="submission" date="2022-10" db="EMBL/GenBank/DDBJ databases">
        <title>Sinirhodobacter sp. nov., isolated from ocean surface sediments.</title>
        <authorList>
            <person name="He W."/>
            <person name="Wang L."/>
            <person name="Zhang D.-F."/>
        </authorList>
    </citation>
    <scope>NUCLEOTIDE SEQUENCE [LARGE SCALE GENOMIC DNA]</scope>
    <source>
        <strain evidence="2 3">WL0115</strain>
    </source>
</reference>
<sequence length="68" mass="7700">MPDTPSTAPLLSLDQTADLLQVSTRTLRRAIADQELAAHKVGRQWRIARKDLEAYLRRHRKGDAHAVL</sequence>
<dbReference type="InterPro" id="IPR010093">
    <property type="entry name" value="SinI_DNA-bd"/>
</dbReference>
<dbReference type="InterPro" id="IPR009061">
    <property type="entry name" value="DNA-bd_dom_put_sf"/>
</dbReference>
<dbReference type="InterPro" id="IPR041657">
    <property type="entry name" value="HTH_17"/>
</dbReference>
<dbReference type="RefSeq" id="WP_263848656.1">
    <property type="nucleotide sequence ID" value="NZ_JAOWKW010000020.1"/>
</dbReference>
<keyword evidence="3" id="KW-1185">Reference proteome</keyword>
<evidence type="ECO:0000313" key="3">
    <source>
        <dbReference type="Proteomes" id="UP001526166"/>
    </source>
</evidence>
<evidence type="ECO:0000313" key="2">
    <source>
        <dbReference type="EMBL" id="MCV2880367.1"/>
    </source>
</evidence>
<organism evidence="2 3">
    <name type="scientific">Sedimentimonas flavescens</name>
    <dbReference type="NCBI Taxonomy" id="2851012"/>
    <lineage>
        <taxon>Bacteria</taxon>
        <taxon>Pseudomonadati</taxon>
        <taxon>Pseudomonadota</taxon>
        <taxon>Alphaproteobacteria</taxon>
        <taxon>Rhodobacterales</taxon>
        <taxon>Rhodobacter group</taxon>
        <taxon>Sedimentimonas</taxon>
    </lineage>
</organism>
<proteinExistence type="predicted"/>
<dbReference type="EMBL" id="JAOWKW010000020">
    <property type="protein sequence ID" value="MCV2880367.1"/>
    <property type="molecule type" value="Genomic_DNA"/>
</dbReference>
<name>A0ABT3A3D7_9RHOB</name>
<evidence type="ECO:0000259" key="1">
    <source>
        <dbReference type="Pfam" id="PF12728"/>
    </source>
</evidence>
<comment type="caution">
    <text evidence="2">The sequence shown here is derived from an EMBL/GenBank/DDBJ whole genome shotgun (WGS) entry which is preliminary data.</text>
</comment>
<gene>
    <name evidence="2" type="ORF">OE699_16160</name>
</gene>
<feature type="domain" description="Helix-turn-helix" evidence="1">
    <location>
        <begin position="10"/>
        <end position="60"/>
    </location>
</feature>
<accession>A0ABT3A3D7</accession>
<dbReference type="Pfam" id="PF12728">
    <property type="entry name" value="HTH_17"/>
    <property type="match status" value="1"/>
</dbReference>
<dbReference type="SUPFAM" id="SSF46955">
    <property type="entry name" value="Putative DNA-binding domain"/>
    <property type="match status" value="1"/>
</dbReference>